<gene>
    <name evidence="2" type="ORF">CCACVL1_29562</name>
</gene>
<proteinExistence type="predicted"/>
<dbReference type="AlphaFoldDB" id="A0A1R3G190"/>
<accession>A0A1R3G190</accession>
<keyword evidence="3" id="KW-1185">Reference proteome</keyword>
<dbReference type="Proteomes" id="UP000188268">
    <property type="component" value="Unassembled WGS sequence"/>
</dbReference>
<evidence type="ECO:0000313" key="3">
    <source>
        <dbReference type="Proteomes" id="UP000188268"/>
    </source>
</evidence>
<comment type="caution">
    <text evidence="2">The sequence shown here is derived from an EMBL/GenBank/DDBJ whole genome shotgun (WGS) entry which is preliminary data.</text>
</comment>
<sequence length="578" mass="62196">MVLLLHILGDLDPRIVQLDADEQAIETSLVAAHSTIAAGKKFNDAKTTKLFDWLQYYGKPDSDIALLHRRAALVLLWLSKFVFGGFLGDRVLIELLDTFFDDEMEGRGCFLIETAVSYPLLQVFLYEHYTEFAVPFNTPREIDVPHSYEWSGEGNEYVSVMTPAMIEYWEKFISDFGAFMCSAAEPIRRPIDRRSMLLSGDLHKIFVERHRGTGVIQIVNLRDNLRDKPVDGDDSDDGAIVELGTPKKRKLRRSTPKKNVKSAIPKEKKCASSVKKTRADVASKSNPRYTSARLAHGLKSESNTHGQPLDTAGLDVVSSEPLPNVLPLAVDRSGAFGPAILVTPIVSVSTFSQLARAPNPFAQLTSTEKGTSSMALDFFFLSLSPSCPPVDASTVVDHGTASFRAKDNQPPGDLGATGPKLCAETGDSSTPPSVVEKASAVVDLALASASLDTPMEVDAVTAMTRGKDIPTAELVNLEKGGDNSTAMADDATGIIKEKDASATEAMTLEKDAASPAIVDDTAGVNTQGGETLDGDAAVAMKRNVAAVEYIISRLGAAPLVTLKPTAFPGHDTTKKTVK</sequence>
<evidence type="ECO:0000256" key="1">
    <source>
        <dbReference type="SAM" id="MobiDB-lite"/>
    </source>
</evidence>
<dbReference type="EMBL" id="AWWV01015677">
    <property type="protein sequence ID" value="OMO51833.1"/>
    <property type="molecule type" value="Genomic_DNA"/>
</dbReference>
<organism evidence="2 3">
    <name type="scientific">Corchorus capsularis</name>
    <name type="common">Jute</name>
    <dbReference type="NCBI Taxonomy" id="210143"/>
    <lineage>
        <taxon>Eukaryota</taxon>
        <taxon>Viridiplantae</taxon>
        <taxon>Streptophyta</taxon>
        <taxon>Embryophyta</taxon>
        <taxon>Tracheophyta</taxon>
        <taxon>Spermatophyta</taxon>
        <taxon>Magnoliopsida</taxon>
        <taxon>eudicotyledons</taxon>
        <taxon>Gunneridae</taxon>
        <taxon>Pentapetalae</taxon>
        <taxon>rosids</taxon>
        <taxon>malvids</taxon>
        <taxon>Malvales</taxon>
        <taxon>Malvaceae</taxon>
        <taxon>Grewioideae</taxon>
        <taxon>Apeibeae</taxon>
        <taxon>Corchorus</taxon>
    </lineage>
</organism>
<protein>
    <recommendedName>
        <fullName evidence="4">Aminotransferase-like plant mobile domain-containing protein</fullName>
    </recommendedName>
</protein>
<evidence type="ECO:0008006" key="4">
    <source>
        <dbReference type="Google" id="ProtNLM"/>
    </source>
</evidence>
<reference evidence="2 3" key="1">
    <citation type="submission" date="2013-09" db="EMBL/GenBank/DDBJ databases">
        <title>Corchorus capsularis genome sequencing.</title>
        <authorList>
            <person name="Alam M."/>
            <person name="Haque M.S."/>
            <person name="Islam M.S."/>
            <person name="Emdad E.M."/>
            <person name="Islam M.M."/>
            <person name="Ahmed B."/>
            <person name="Halim A."/>
            <person name="Hossen Q.M.M."/>
            <person name="Hossain M.Z."/>
            <person name="Ahmed R."/>
            <person name="Khan M.M."/>
            <person name="Islam R."/>
            <person name="Rashid M.M."/>
            <person name="Khan S.A."/>
            <person name="Rahman M.S."/>
            <person name="Alam M."/>
        </authorList>
    </citation>
    <scope>NUCLEOTIDE SEQUENCE [LARGE SCALE GENOMIC DNA]</scope>
    <source>
        <strain evidence="3">cv. CVL-1</strain>
        <tissue evidence="2">Whole seedling</tissue>
    </source>
</reference>
<name>A0A1R3G190_COCAP</name>
<feature type="compositionally biased region" description="Basic residues" evidence="1">
    <location>
        <begin position="246"/>
        <end position="259"/>
    </location>
</feature>
<feature type="region of interest" description="Disordered" evidence="1">
    <location>
        <begin position="230"/>
        <end position="259"/>
    </location>
</feature>
<evidence type="ECO:0000313" key="2">
    <source>
        <dbReference type="EMBL" id="OMO51833.1"/>
    </source>
</evidence>
<dbReference type="Gramene" id="OMO51833">
    <property type="protein sequence ID" value="OMO51833"/>
    <property type="gene ID" value="CCACVL1_29562"/>
</dbReference>